<gene>
    <name evidence="2" type="ORF">SDC9_117778</name>
</gene>
<evidence type="ECO:0000313" key="2">
    <source>
        <dbReference type="EMBL" id="MPM70817.1"/>
    </source>
</evidence>
<name>A0A645C0G0_9ZZZZ</name>
<dbReference type="EMBL" id="VSSQ01023713">
    <property type="protein sequence ID" value="MPM70817.1"/>
    <property type="molecule type" value="Genomic_DNA"/>
</dbReference>
<dbReference type="AlphaFoldDB" id="A0A645C0G0"/>
<sequence length="504" mass="52961">MRGLEPADCLDRGQSVAPGLLLTGGDGEGEAVDKDVALIDAPVVGERSYEPLGDLHLPFGGAGLALLVDGQRHDRGAVLLDQRHHPLEAGVRAVAVFEVDRVDDGPARKMIETGFDHGGLGRVEHHRQGHGAGEPGREFDHVLGPVASDIVDTQIDDVCPGTGLVASDLDALVPVAREHRLAEGLRTVRVGALPDRQIAGVLFQRDIGIQRGHRVDHLGGALLDRALRADGLNELTDVFGGGAAASAHQGQAALVDVVVQGTSQFGRLQRIARTLGGQLGQTGVGHRRQADTRMAREIAQMLTHLGWTGRAVESQNVDAQRREGCQRGADLAAQQHRPGGLDRDRHEDRQVVGTGCRAGPLGADHRGLGLLQVLAGLDLDCIDAAADHGLDLRLVGITQGDRLDMAQGGQFGAGPHTTEHETWPIVRAELVGHLPGEPGARLGQLRDLIADAVLVQSRVVGAEGVGLDAVTADAEVGAVNVGHHIGTRAVEYLVAALVALEVLE</sequence>
<organism evidence="2">
    <name type="scientific">bioreactor metagenome</name>
    <dbReference type="NCBI Taxonomy" id="1076179"/>
    <lineage>
        <taxon>unclassified sequences</taxon>
        <taxon>metagenomes</taxon>
        <taxon>ecological metagenomes</taxon>
    </lineage>
</organism>
<protein>
    <submittedName>
        <fullName evidence="2">Uncharacterized protein</fullName>
    </submittedName>
</protein>
<proteinExistence type="predicted"/>
<comment type="caution">
    <text evidence="2">The sequence shown here is derived from an EMBL/GenBank/DDBJ whole genome shotgun (WGS) entry which is preliminary data.</text>
</comment>
<accession>A0A645C0G0</accession>
<reference evidence="2" key="1">
    <citation type="submission" date="2019-08" db="EMBL/GenBank/DDBJ databases">
        <authorList>
            <person name="Kucharzyk K."/>
            <person name="Murdoch R.W."/>
            <person name="Higgins S."/>
            <person name="Loffler F."/>
        </authorList>
    </citation>
    <scope>NUCLEOTIDE SEQUENCE</scope>
</reference>
<feature type="region of interest" description="Disordered" evidence="1">
    <location>
        <begin position="114"/>
        <end position="133"/>
    </location>
</feature>
<evidence type="ECO:0000256" key="1">
    <source>
        <dbReference type="SAM" id="MobiDB-lite"/>
    </source>
</evidence>